<accession>A0A1Q9EK97</accession>
<keyword evidence="3" id="KW-1185">Reference proteome</keyword>
<dbReference type="Gene3D" id="3.30.200.20">
    <property type="entry name" value="Phosphorylase Kinase, domain 1"/>
    <property type="match status" value="1"/>
</dbReference>
<feature type="compositionally biased region" description="Basic and acidic residues" evidence="1">
    <location>
        <begin position="21"/>
        <end position="34"/>
    </location>
</feature>
<comment type="caution">
    <text evidence="2">The sequence shown here is derived from an EMBL/GenBank/DDBJ whole genome shotgun (WGS) entry which is preliminary data.</text>
</comment>
<proteinExistence type="predicted"/>
<feature type="compositionally biased region" description="Basic and acidic residues" evidence="1">
    <location>
        <begin position="96"/>
        <end position="106"/>
    </location>
</feature>
<evidence type="ECO:0000313" key="3">
    <source>
        <dbReference type="Proteomes" id="UP000186817"/>
    </source>
</evidence>
<sequence>MSITSRRPSGINLETPSECSKTWREPKENKGSDWRRLQGRFKSWRPVSSTWRPVCRIWRAEGEGHEPRSWESPARTHKCGPGPGPARRRNSYQSPDARRRAVRDSEQYSEYAKPTSSWDNGEMVATAGYGLPACHQPKLAKAGTIGGKNKEGNTSQLEVEYSTGTVRFLSEDGSDVAIKAIDLSVLMGKGECPEDAGFEDEVTLLSKFRHPHLVTLLGPLPQQLQPPAAFSALYRQAFHRDIKSVCFLSCVSCLHMECR</sequence>
<feature type="compositionally biased region" description="Polar residues" evidence="1">
    <location>
        <begin position="1"/>
        <end position="20"/>
    </location>
</feature>
<feature type="region of interest" description="Disordered" evidence="1">
    <location>
        <begin position="64"/>
        <end position="119"/>
    </location>
</feature>
<reference evidence="2 3" key="1">
    <citation type="submission" date="2016-02" db="EMBL/GenBank/DDBJ databases">
        <title>Genome analysis of coral dinoflagellate symbionts highlights evolutionary adaptations to a symbiotic lifestyle.</title>
        <authorList>
            <person name="Aranda M."/>
            <person name="Li Y."/>
            <person name="Liew Y.J."/>
            <person name="Baumgarten S."/>
            <person name="Simakov O."/>
            <person name="Wilson M."/>
            <person name="Piel J."/>
            <person name="Ashoor H."/>
            <person name="Bougouffa S."/>
            <person name="Bajic V.B."/>
            <person name="Ryu T."/>
            <person name="Ravasi T."/>
            <person name="Bayer T."/>
            <person name="Micklem G."/>
            <person name="Kim H."/>
            <person name="Bhak J."/>
            <person name="Lajeunesse T.C."/>
            <person name="Voolstra C.R."/>
        </authorList>
    </citation>
    <scope>NUCLEOTIDE SEQUENCE [LARGE SCALE GENOMIC DNA]</scope>
    <source>
        <strain evidence="2 3">CCMP2467</strain>
    </source>
</reference>
<dbReference type="Proteomes" id="UP000186817">
    <property type="component" value="Unassembled WGS sequence"/>
</dbReference>
<evidence type="ECO:0000256" key="1">
    <source>
        <dbReference type="SAM" id="MobiDB-lite"/>
    </source>
</evidence>
<name>A0A1Q9EK97_SYMMI</name>
<gene>
    <name evidence="2" type="ORF">AK812_SmicGene8722</name>
</gene>
<evidence type="ECO:0008006" key="4">
    <source>
        <dbReference type="Google" id="ProtNLM"/>
    </source>
</evidence>
<organism evidence="2 3">
    <name type="scientific">Symbiodinium microadriaticum</name>
    <name type="common">Dinoflagellate</name>
    <name type="synonym">Zooxanthella microadriatica</name>
    <dbReference type="NCBI Taxonomy" id="2951"/>
    <lineage>
        <taxon>Eukaryota</taxon>
        <taxon>Sar</taxon>
        <taxon>Alveolata</taxon>
        <taxon>Dinophyceae</taxon>
        <taxon>Suessiales</taxon>
        <taxon>Symbiodiniaceae</taxon>
        <taxon>Symbiodinium</taxon>
    </lineage>
</organism>
<evidence type="ECO:0000313" key="2">
    <source>
        <dbReference type="EMBL" id="OLQ07771.1"/>
    </source>
</evidence>
<dbReference type="EMBL" id="LSRX01000131">
    <property type="protein sequence ID" value="OLQ07771.1"/>
    <property type="molecule type" value="Genomic_DNA"/>
</dbReference>
<feature type="region of interest" description="Disordered" evidence="1">
    <location>
        <begin position="1"/>
        <end position="34"/>
    </location>
</feature>
<protein>
    <recommendedName>
        <fullName evidence="4">Protein kinase domain-containing protein</fullName>
    </recommendedName>
</protein>
<dbReference type="AlphaFoldDB" id="A0A1Q9EK97"/>